<protein>
    <submittedName>
        <fullName evidence="6">Putative WD-repeat protein</fullName>
    </submittedName>
</protein>
<dbReference type="SUPFAM" id="SSF50978">
    <property type="entry name" value="WD40 repeat-like"/>
    <property type="match status" value="1"/>
</dbReference>
<comment type="similarity">
    <text evidence="4">Belongs to the WD repeat PAAF1/RPN14 family.</text>
</comment>
<dbReference type="GO" id="GO:0000502">
    <property type="term" value="C:proteasome complex"/>
    <property type="evidence" value="ECO:0007669"/>
    <property type="project" value="UniProtKB-KW"/>
</dbReference>
<dbReference type="PANTHER" id="PTHR19857">
    <property type="entry name" value="MITOCHONDRIAL DIVISION PROTEIN 1-RELATED"/>
    <property type="match status" value="1"/>
</dbReference>
<accession>A0A0L7L4K6</accession>
<dbReference type="Gene3D" id="2.130.10.10">
    <property type="entry name" value="YVTN repeat-like/Quinoprotein amine dehydrogenase"/>
    <property type="match status" value="2"/>
</dbReference>
<dbReference type="InterPro" id="IPR015943">
    <property type="entry name" value="WD40/YVTN_repeat-like_dom_sf"/>
</dbReference>
<evidence type="ECO:0000256" key="4">
    <source>
        <dbReference type="ARBA" id="ARBA00038321"/>
    </source>
</evidence>
<dbReference type="InterPro" id="IPR036322">
    <property type="entry name" value="WD40_repeat_dom_sf"/>
</dbReference>
<evidence type="ECO:0000256" key="1">
    <source>
        <dbReference type="ARBA" id="ARBA00022574"/>
    </source>
</evidence>
<gene>
    <name evidence="6" type="ORF">OBRU01_15329</name>
</gene>
<dbReference type="Proteomes" id="UP000037510">
    <property type="component" value="Unassembled WGS sequence"/>
</dbReference>
<dbReference type="PANTHER" id="PTHR19857:SF19">
    <property type="entry name" value="26S PROTEASOME REGULATORY SUBUNIT RPN14"/>
    <property type="match status" value="1"/>
</dbReference>
<reference evidence="6 7" key="1">
    <citation type="journal article" date="2015" name="Genome Biol. Evol.">
        <title>The genome of winter moth (Operophtera brumata) provides a genomic perspective on sexual dimorphism and phenology.</title>
        <authorList>
            <person name="Derks M.F."/>
            <person name="Smit S."/>
            <person name="Salis L."/>
            <person name="Schijlen E."/>
            <person name="Bossers A."/>
            <person name="Mateman C."/>
            <person name="Pijl A.S."/>
            <person name="de Ridder D."/>
            <person name="Groenen M.A."/>
            <person name="Visser M.E."/>
            <person name="Megens H.J."/>
        </authorList>
    </citation>
    <scope>NUCLEOTIDE SEQUENCE [LARGE SCALE GENOMIC DNA]</scope>
    <source>
        <strain evidence="6">WM2013NL</strain>
        <tissue evidence="6">Head and thorax</tissue>
    </source>
</reference>
<keyword evidence="2" id="KW-0677">Repeat</keyword>
<sequence length="300" mass="32774">MYPISSTKVILVDALGILISRMYPISSTKVILVDALGEVLLDLRGHGGPAYKCRFFPSGQVVISAGADGSCRIWSAENGLNPVTLVGHKMAVTDLKIVEKGRNVVTCRNHLHKDGSAKLWDVGESSVLADVIQERGIINCCTIATTFDQIQVENEREVGTENKLVIIGCESGLVVGAHLAKRQEMFCTQLESPCNACAAIEQSVVQLNFEGTILRQWHESASPVLSLSVLPNQMFILGRQDGACTVISLQEAYSATRVYLTGSDCDGIRDIAFNGKWIFTGCRDTLVRKYDLNQVNVHFK</sequence>
<evidence type="ECO:0000256" key="2">
    <source>
        <dbReference type="ARBA" id="ARBA00022737"/>
    </source>
</evidence>
<dbReference type="STRING" id="104452.A0A0L7L4K6"/>
<name>A0A0L7L4K6_OPEBR</name>
<proteinExistence type="inferred from homology"/>
<dbReference type="Pfam" id="PF00400">
    <property type="entry name" value="WD40"/>
    <property type="match status" value="3"/>
</dbReference>
<dbReference type="InterPro" id="IPR051179">
    <property type="entry name" value="WD_repeat_multifunction"/>
</dbReference>
<dbReference type="EMBL" id="JTDY01002962">
    <property type="protein sequence ID" value="KOB70407.1"/>
    <property type="molecule type" value="Genomic_DNA"/>
</dbReference>
<evidence type="ECO:0000313" key="7">
    <source>
        <dbReference type="Proteomes" id="UP000037510"/>
    </source>
</evidence>
<keyword evidence="3" id="KW-0647">Proteasome</keyword>
<comment type="caution">
    <text evidence="6">The sequence shown here is derived from an EMBL/GenBank/DDBJ whole genome shotgun (WGS) entry which is preliminary data.</text>
</comment>
<organism evidence="6 7">
    <name type="scientific">Operophtera brumata</name>
    <name type="common">Winter moth</name>
    <name type="synonym">Phalaena brumata</name>
    <dbReference type="NCBI Taxonomy" id="104452"/>
    <lineage>
        <taxon>Eukaryota</taxon>
        <taxon>Metazoa</taxon>
        <taxon>Ecdysozoa</taxon>
        <taxon>Arthropoda</taxon>
        <taxon>Hexapoda</taxon>
        <taxon>Insecta</taxon>
        <taxon>Pterygota</taxon>
        <taxon>Neoptera</taxon>
        <taxon>Endopterygota</taxon>
        <taxon>Lepidoptera</taxon>
        <taxon>Glossata</taxon>
        <taxon>Ditrysia</taxon>
        <taxon>Geometroidea</taxon>
        <taxon>Geometridae</taxon>
        <taxon>Larentiinae</taxon>
        <taxon>Operophtera</taxon>
    </lineage>
</organism>
<evidence type="ECO:0000313" key="6">
    <source>
        <dbReference type="EMBL" id="KOB70407.1"/>
    </source>
</evidence>
<feature type="repeat" description="WD" evidence="5">
    <location>
        <begin position="43"/>
        <end position="84"/>
    </location>
</feature>
<dbReference type="PROSITE" id="PS50082">
    <property type="entry name" value="WD_REPEATS_2"/>
    <property type="match status" value="1"/>
</dbReference>
<evidence type="ECO:0000256" key="3">
    <source>
        <dbReference type="ARBA" id="ARBA00022942"/>
    </source>
</evidence>
<keyword evidence="1 5" id="KW-0853">WD repeat</keyword>
<evidence type="ECO:0000256" key="5">
    <source>
        <dbReference type="PROSITE-ProRule" id="PRU00221"/>
    </source>
</evidence>
<dbReference type="PROSITE" id="PS50294">
    <property type="entry name" value="WD_REPEATS_REGION"/>
    <property type="match status" value="1"/>
</dbReference>
<dbReference type="AlphaFoldDB" id="A0A0L7L4K6"/>
<dbReference type="InterPro" id="IPR001680">
    <property type="entry name" value="WD40_rpt"/>
</dbReference>
<dbReference type="SMART" id="SM00320">
    <property type="entry name" value="WD40"/>
    <property type="match status" value="4"/>
</dbReference>
<keyword evidence="7" id="KW-1185">Reference proteome</keyword>